<dbReference type="EMBL" id="AGQV01000002">
    <property type="protein sequence ID" value="EHH68505.1"/>
    <property type="molecule type" value="Genomic_DNA"/>
</dbReference>
<sequence>MSVFEAQARTVRSKGEIAFHRLAIRVPDRQWHAFAGRTFIENRAARLSSGLWRAKPALQCS</sequence>
<proteinExistence type="predicted"/>
<accession>G6XI66</accession>
<dbReference type="AlphaFoldDB" id="G6XI66"/>
<reference evidence="1 2" key="1">
    <citation type="submission" date="2011-10" db="EMBL/GenBank/DDBJ databases">
        <title>Genome sequence of Gluconobacter morbifer G707, isolated from Drosophila gut.</title>
        <authorList>
            <person name="Lee W.-J."/>
            <person name="Kim E.-K."/>
        </authorList>
    </citation>
    <scope>NUCLEOTIDE SEQUENCE [LARGE SCALE GENOMIC DNA]</scope>
    <source>
        <strain evidence="1 2">G707</strain>
    </source>
</reference>
<evidence type="ECO:0000313" key="2">
    <source>
        <dbReference type="Proteomes" id="UP000004949"/>
    </source>
</evidence>
<keyword evidence="2" id="KW-1185">Reference proteome</keyword>
<dbReference type="PATRIC" id="fig|1088869.3.peg.1278"/>
<gene>
    <name evidence="1" type="ORF">GMO_12760</name>
</gene>
<name>G6XI66_9PROT</name>
<evidence type="ECO:0000313" key="1">
    <source>
        <dbReference type="EMBL" id="EHH68505.1"/>
    </source>
</evidence>
<comment type="caution">
    <text evidence="1">The sequence shown here is derived from an EMBL/GenBank/DDBJ whole genome shotgun (WGS) entry which is preliminary data.</text>
</comment>
<organism evidence="1 2">
    <name type="scientific">Gluconobacter morbifer G707</name>
    <dbReference type="NCBI Taxonomy" id="1088869"/>
    <lineage>
        <taxon>Bacteria</taxon>
        <taxon>Pseudomonadati</taxon>
        <taxon>Pseudomonadota</taxon>
        <taxon>Alphaproteobacteria</taxon>
        <taxon>Acetobacterales</taxon>
        <taxon>Acetobacteraceae</taxon>
        <taxon>Gluconobacter</taxon>
    </lineage>
</organism>
<protein>
    <submittedName>
        <fullName evidence="1">Uncharacterized protein</fullName>
    </submittedName>
</protein>
<dbReference type="Proteomes" id="UP000004949">
    <property type="component" value="Unassembled WGS sequence"/>
</dbReference>